<dbReference type="Gene3D" id="3.30.710.10">
    <property type="entry name" value="Potassium Channel Kv1.1, Chain A"/>
    <property type="match status" value="1"/>
</dbReference>
<evidence type="ECO:0000313" key="5">
    <source>
        <dbReference type="EMBL" id="CBY18144.1"/>
    </source>
</evidence>
<dbReference type="SMART" id="SM00875">
    <property type="entry name" value="BACK"/>
    <property type="match status" value="1"/>
</dbReference>
<name>E4X3E0_OIKDI</name>
<dbReference type="Proteomes" id="UP000001307">
    <property type="component" value="Unassembled WGS sequence"/>
</dbReference>
<keyword evidence="2" id="KW-0677">Repeat</keyword>
<dbReference type="Pfam" id="PF07707">
    <property type="entry name" value="BACK"/>
    <property type="match status" value="1"/>
</dbReference>
<evidence type="ECO:0000256" key="1">
    <source>
        <dbReference type="ARBA" id="ARBA00022441"/>
    </source>
</evidence>
<dbReference type="PROSITE" id="PS50097">
    <property type="entry name" value="BTB"/>
    <property type="match status" value="1"/>
</dbReference>
<dbReference type="SMART" id="SM00612">
    <property type="entry name" value="Kelch"/>
    <property type="match status" value="6"/>
</dbReference>
<dbReference type="PIRSF" id="PIRSF037037">
    <property type="entry name" value="Kelch-like_protein_gigaxonin"/>
    <property type="match status" value="1"/>
</dbReference>
<feature type="region of interest" description="Disordered" evidence="3">
    <location>
        <begin position="34"/>
        <end position="91"/>
    </location>
</feature>
<dbReference type="Gene3D" id="2.120.10.80">
    <property type="entry name" value="Kelch-type beta propeller"/>
    <property type="match status" value="1"/>
</dbReference>
<dbReference type="SUPFAM" id="SSF117281">
    <property type="entry name" value="Kelch motif"/>
    <property type="match status" value="1"/>
</dbReference>
<dbReference type="PANTHER" id="PTHR45632:SF27">
    <property type="entry name" value="KELCH-LIKE PROTEIN 9"/>
    <property type="match status" value="1"/>
</dbReference>
<dbReference type="EMBL" id="FN653023">
    <property type="protein sequence ID" value="CBY18144.1"/>
    <property type="molecule type" value="Genomic_DNA"/>
</dbReference>
<protein>
    <recommendedName>
        <fullName evidence="4">BTB domain-containing protein</fullName>
    </recommendedName>
</protein>
<evidence type="ECO:0000313" key="6">
    <source>
        <dbReference type="Proteomes" id="UP000001307"/>
    </source>
</evidence>
<feature type="compositionally biased region" description="Polar residues" evidence="3">
    <location>
        <begin position="46"/>
        <end position="57"/>
    </location>
</feature>
<evidence type="ECO:0000259" key="4">
    <source>
        <dbReference type="PROSITE" id="PS50097"/>
    </source>
</evidence>
<gene>
    <name evidence="5" type="ORF">GSOID_T00017781001</name>
</gene>
<dbReference type="SMART" id="SM00225">
    <property type="entry name" value="BTB"/>
    <property type="match status" value="1"/>
</dbReference>
<dbReference type="InterPro" id="IPR011333">
    <property type="entry name" value="SKP1/BTB/POZ_sf"/>
</dbReference>
<dbReference type="OrthoDB" id="1925334at2759"/>
<dbReference type="SUPFAM" id="SSF54695">
    <property type="entry name" value="POZ domain"/>
    <property type="match status" value="1"/>
</dbReference>
<keyword evidence="1" id="KW-0880">Kelch repeat</keyword>
<organism evidence="5">
    <name type="scientific">Oikopleura dioica</name>
    <name type="common">Tunicate</name>
    <dbReference type="NCBI Taxonomy" id="34765"/>
    <lineage>
        <taxon>Eukaryota</taxon>
        <taxon>Metazoa</taxon>
        <taxon>Chordata</taxon>
        <taxon>Tunicata</taxon>
        <taxon>Appendicularia</taxon>
        <taxon>Copelata</taxon>
        <taxon>Oikopleuridae</taxon>
        <taxon>Oikopleura</taxon>
    </lineage>
</organism>
<dbReference type="FunFam" id="1.25.40.420:FF:000001">
    <property type="entry name" value="Kelch-like family member 12"/>
    <property type="match status" value="1"/>
</dbReference>
<dbReference type="AlphaFoldDB" id="E4X3E0"/>
<dbReference type="InterPro" id="IPR000210">
    <property type="entry name" value="BTB/POZ_dom"/>
</dbReference>
<dbReference type="InterPro" id="IPR015915">
    <property type="entry name" value="Kelch-typ_b-propeller"/>
</dbReference>
<dbReference type="Pfam" id="PF01344">
    <property type="entry name" value="Kelch_1"/>
    <property type="match status" value="1"/>
</dbReference>
<dbReference type="Pfam" id="PF00651">
    <property type="entry name" value="BTB"/>
    <property type="match status" value="1"/>
</dbReference>
<dbReference type="Gene3D" id="1.25.40.420">
    <property type="match status" value="1"/>
</dbReference>
<reference evidence="5" key="1">
    <citation type="journal article" date="2010" name="Science">
        <title>Plasticity of animal genome architecture unmasked by rapid evolution of a pelagic tunicate.</title>
        <authorList>
            <person name="Denoeud F."/>
            <person name="Henriet S."/>
            <person name="Mungpakdee S."/>
            <person name="Aury J.M."/>
            <person name="Da Silva C."/>
            <person name="Brinkmann H."/>
            <person name="Mikhaleva J."/>
            <person name="Olsen L.C."/>
            <person name="Jubin C."/>
            <person name="Canestro C."/>
            <person name="Bouquet J.M."/>
            <person name="Danks G."/>
            <person name="Poulain J."/>
            <person name="Campsteijn C."/>
            <person name="Adamski M."/>
            <person name="Cross I."/>
            <person name="Yadetie F."/>
            <person name="Muffato M."/>
            <person name="Louis A."/>
            <person name="Butcher S."/>
            <person name="Tsagkogeorga G."/>
            <person name="Konrad A."/>
            <person name="Singh S."/>
            <person name="Jensen M.F."/>
            <person name="Cong E.H."/>
            <person name="Eikeseth-Otteraa H."/>
            <person name="Noel B."/>
            <person name="Anthouard V."/>
            <person name="Porcel B.M."/>
            <person name="Kachouri-Lafond R."/>
            <person name="Nishino A."/>
            <person name="Ugolini M."/>
            <person name="Chourrout P."/>
            <person name="Nishida H."/>
            <person name="Aasland R."/>
            <person name="Huzurbazar S."/>
            <person name="Westhof E."/>
            <person name="Delsuc F."/>
            <person name="Lehrach H."/>
            <person name="Reinhardt R."/>
            <person name="Weissenbach J."/>
            <person name="Roy S.W."/>
            <person name="Artiguenave F."/>
            <person name="Postlethwait J.H."/>
            <person name="Manak J.R."/>
            <person name="Thompson E.M."/>
            <person name="Jaillon O."/>
            <person name="Du Pasquier L."/>
            <person name="Boudinot P."/>
            <person name="Liberles D.A."/>
            <person name="Volff J.N."/>
            <person name="Philippe H."/>
            <person name="Lenhard B."/>
            <person name="Roest Crollius H."/>
            <person name="Wincker P."/>
            <person name="Chourrout D."/>
        </authorList>
    </citation>
    <scope>NUCLEOTIDE SEQUENCE [LARGE SCALE GENOMIC DNA]</scope>
</reference>
<dbReference type="InterPro" id="IPR011705">
    <property type="entry name" value="BACK"/>
</dbReference>
<sequence>MIKFIFFFSLFQTKDHRQKLSHKLESLKATVSSGSGRVHYRPVPSEASNYESNSNRANIRLHGNRDDSTFDEDQESPTTSSRSFNGNNIVGRKFSETPTEGTILRGLSSLRMDGHLCDVTLVAEGLQFQCHRVVLASASAYFRSMFTSNMIEKDKEFIELKDITSDGFDSILKFIYTNSIILSSRNIQYILHAATMLQVEPVIKFCCQYLEEEISIGNCVEIKNLARFFSLKDVEDAVQNHILTNFAKFVHTEEFLRLPVDDLCGILSSDSLWGQSELELFKASDKWLQHDMPNRSQYIRQVMNNIRFPLITPDDLDEKVEKVEYMKTQCMELLLEACNYHMLPWKQPIITSPRARVRGSGPCLLALGGKESTNMVSKEIQVYHKNLGDWVKLSEMESPAYCHCLVVLNDYLFVVGGQEIFDNNGNTATNSVFRFNPRFDKWDRMESMRDTRTDFHVSVLNGCLYAIGGRNNRGPLSSAEKYRVDKNKWEYVSKLPQAVCAHAGASLDGNLYISGGFATDGFQKGVYCYSPDDKWESRRNLNSERGLHCMVGHKNHLYVIGGNNKTGGCRKDILLTEIYDINTDQWTEARPLFEGQSEAGAAVVDGKIYVIGGHNWKERKDVRTVACYDPETNEWEKASEFPEALTSVACCSLILPNSTVAQLTREKAVSDQFDLQMDIDSVEDVIS</sequence>
<dbReference type="PANTHER" id="PTHR45632">
    <property type="entry name" value="LD33804P"/>
    <property type="match status" value="1"/>
</dbReference>
<dbReference type="InParanoid" id="E4X3E0"/>
<feature type="compositionally biased region" description="Polar residues" evidence="3">
    <location>
        <begin position="76"/>
        <end position="88"/>
    </location>
</feature>
<dbReference type="InterPro" id="IPR017096">
    <property type="entry name" value="BTB-kelch_protein"/>
</dbReference>
<dbReference type="Pfam" id="PF24681">
    <property type="entry name" value="Kelch_KLHDC2_KLHL20_DRC7"/>
    <property type="match status" value="1"/>
</dbReference>
<feature type="domain" description="BTB" evidence="4">
    <location>
        <begin position="117"/>
        <end position="184"/>
    </location>
</feature>
<evidence type="ECO:0000256" key="3">
    <source>
        <dbReference type="SAM" id="MobiDB-lite"/>
    </source>
</evidence>
<evidence type="ECO:0000256" key="2">
    <source>
        <dbReference type="ARBA" id="ARBA00022737"/>
    </source>
</evidence>
<proteinExistence type="predicted"/>
<dbReference type="InterPro" id="IPR006652">
    <property type="entry name" value="Kelch_1"/>
</dbReference>
<keyword evidence="6" id="KW-1185">Reference proteome</keyword>
<accession>E4X3E0</accession>